<feature type="repeat" description="PPR" evidence="2">
    <location>
        <begin position="9"/>
        <end position="43"/>
    </location>
</feature>
<sequence>MKEAGIEYDSVSYIAILSACSHGGLLDEGRKYFEAMKAQKFKPTEMHYACMVDLLGRAGLLEEAEQLIKSLPITPDANIWGALLGACRIFGNVGLGCWAAENLFKLKPQHAGYYTVLSNMFAEAGKWDEANRVKEMMKLRGARKKPGCSWVHIQEQVHAFVVGERMERLNPTLWLA</sequence>
<evidence type="ECO:0000313" key="3">
    <source>
        <dbReference type="EMBL" id="PPR94900.1"/>
    </source>
</evidence>
<dbReference type="NCBIfam" id="TIGR00756">
    <property type="entry name" value="PPR"/>
    <property type="match status" value="1"/>
</dbReference>
<dbReference type="OrthoDB" id="1880841at2759"/>
<dbReference type="InterPro" id="IPR046960">
    <property type="entry name" value="PPR_At4g14850-like_plant"/>
</dbReference>
<dbReference type="Pfam" id="PF13812">
    <property type="entry name" value="PPR_3"/>
    <property type="match status" value="1"/>
</dbReference>
<dbReference type="AlphaFoldDB" id="A0A2P5WUX2"/>
<dbReference type="Pfam" id="PF20431">
    <property type="entry name" value="E_motif"/>
    <property type="match status" value="1"/>
</dbReference>
<evidence type="ECO:0000256" key="2">
    <source>
        <dbReference type="PROSITE-ProRule" id="PRU00708"/>
    </source>
</evidence>
<proteinExistence type="predicted"/>
<evidence type="ECO:0000256" key="1">
    <source>
        <dbReference type="ARBA" id="ARBA00022737"/>
    </source>
</evidence>
<dbReference type="Proteomes" id="UP000239757">
    <property type="component" value="Unassembled WGS sequence"/>
</dbReference>
<keyword evidence="1" id="KW-0677">Repeat</keyword>
<dbReference type="InterPro" id="IPR002885">
    <property type="entry name" value="PPR_rpt"/>
</dbReference>
<dbReference type="Gene3D" id="1.25.40.10">
    <property type="entry name" value="Tetratricopeptide repeat domain"/>
    <property type="match status" value="1"/>
</dbReference>
<reference evidence="3 4" key="1">
    <citation type="submission" date="2015-01" db="EMBL/GenBank/DDBJ databases">
        <title>Genome of allotetraploid Gossypium barbadense reveals genomic plasticity and fiber elongation in cotton evolution.</title>
        <authorList>
            <person name="Chen X."/>
            <person name="Liu X."/>
            <person name="Zhao B."/>
            <person name="Zheng H."/>
            <person name="Hu Y."/>
            <person name="Lu G."/>
            <person name="Yang C."/>
            <person name="Chen J."/>
            <person name="Shan C."/>
            <person name="Zhang L."/>
            <person name="Zhou Y."/>
            <person name="Wang L."/>
            <person name="Guo W."/>
            <person name="Bai Y."/>
            <person name="Ruan J."/>
            <person name="Shangguan X."/>
            <person name="Mao Y."/>
            <person name="Jiang J."/>
            <person name="Zhu Y."/>
            <person name="Lei J."/>
            <person name="Kang H."/>
            <person name="Chen S."/>
            <person name="He X."/>
            <person name="Wang R."/>
            <person name="Wang Y."/>
            <person name="Chen J."/>
            <person name="Wang L."/>
            <person name="Yu S."/>
            <person name="Wang B."/>
            <person name="Wei J."/>
            <person name="Song S."/>
            <person name="Lu X."/>
            <person name="Gao Z."/>
            <person name="Gu W."/>
            <person name="Deng X."/>
            <person name="Ma D."/>
            <person name="Wang S."/>
            <person name="Liang W."/>
            <person name="Fang L."/>
            <person name="Cai C."/>
            <person name="Zhu X."/>
            <person name="Zhou B."/>
            <person name="Zhang Y."/>
            <person name="Chen Z."/>
            <person name="Xu S."/>
            <person name="Zhu R."/>
            <person name="Wang S."/>
            <person name="Zhang T."/>
            <person name="Zhao G."/>
        </authorList>
    </citation>
    <scope>NUCLEOTIDE SEQUENCE [LARGE SCALE GENOMIC DNA]</scope>
    <source>
        <strain evidence="4">cv. Xinhai21</strain>
        <tissue evidence="3">Leaf</tissue>
    </source>
</reference>
<dbReference type="GO" id="GO:0003723">
    <property type="term" value="F:RNA binding"/>
    <property type="evidence" value="ECO:0007669"/>
    <property type="project" value="InterPro"/>
</dbReference>
<organism evidence="3 4">
    <name type="scientific">Gossypium barbadense</name>
    <name type="common">Sea Island cotton</name>
    <name type="synonym">Hibiscus barbadensis</name>
    <dbReference type="NCBI Taxonomy" id="3634"/>
    <lineage>
        <taxon>Eukaryota</taxon>
        <taxon>Viridiplantae</taxon>
        <taxon>Streptophyta</taxon>
        <taxon>Embryophyta</taxon>
        <taxon>Tracheophyta</taxon>
        <taxon>Spermatophyta</taxon>
        <taxon>Magnoliopsida</taxon>
        <taxon>eudicotyledons</taxon>
        <taxon>Gunneridae</taxon>
        <taxon>Pentapetalae</taxon>
        <taxon>rosids</taxon>
        <taxon>malvids</taxon>
        <taxon>Malvales</taxon>
        <taxon>Malvaceae</taxon>
        <taxon>Malvoideae</taxon>
        <taxon>Gossypium</taxon>
    </lineage>
</organism>
<evidence type="ECO:0000313" key="4">
    <source>
        <dbReference type="Proteomes" id="UP000239757"/>
    </source>
</evidence>
<dbReference type="GO" id="GO:0009451">
    <property type="term" value="P:RNA modification"/>
    <property type="evidence" value="ECO:0007669"/>
    <property type="project" value="InterPro"/>
</dbReference>
<name>A0A2P5WUX2_GOSBA</name>
<dbReference type="PANTHER" id="PTHR47926:SF427">
    <property type="entry name" value="TETRATRICOPEPTIDE-LIKE HELICAL DOMAIN SUPERFAMILY"/>
    <property type="match status" value="1"/>
</dbReference>
<dbReference type="PROSITE" id="PS51375">
    <property type="entry name" value="PPR"/>
    <property type="match status" value="1"/>
</dbReference>
<accession>A0A2P5WUX2</accession>
<dbReference type="PROSITE" id="PS51257">
    <property type="entry name" value="PROKAR_LIPOPROTEIN"/>
    <property type="match status" value="1"/>
</dbReference>
<gene>
    <name evidence="3" type="ORF">GOBAR_AA25771</name>
</gene>
<evidence type="ECO:0008006" key="5">
    <source>
        <dbReference type="Google" id="ProtNLM"/>
    </source>
</evidence>
<protein>
    <recommendedName>
        <fullName evidence="5">Pentacotripeptide-repeat region of PRORP domain-containing protein</fullName>
    </recommendedName>
</protein>
<dbReference type="FunFam" id="1.25.40.10:FF:000288">
    <property type="entry name" value="Pentatricopeptide repeat-containing protein At4g02750"/>
    <property type="match status" value="1"/>
</dbReference>
<dbReference type="PANTHER" id="PTHR47926">
    <property type="entry name" value="PENTATRICOPEPTIDE REPEAT-CONTAINING PROTEIN"/>
    <property type="match status" value="1"/>
</dbReference>
<dbReference type="InterPro" id="IPR046848">
    <property type="entry name" value="E_motif"/>
</dbReference>
<dbReference type="EMBL" id="KZ666409">
    <property type="protein sequence ID" value="PPR94900.1"/>
    <property type="molecule type" value="Genomic_DNA"/>
</dbReference>
<dbReference type="SUPFAM" id="SSF48452">
    <property type="entry name" value="TPR-like"/>
    <property type="match status" value="1"/>
</dbReference>
<dbReference type="InterPro" id="IPR011990">
    <property type="entry name" value="TPR-like_helical_dom_sf"/>
</dbReference>